<protein>
    <submittedName>
        <fullName evidence="1">Uncharacterized protein</fullName>
    </submittedName>
</protein>
<sequence length="73" mass="8071">MGGEGEGRLLLHMVAESVPDTHRVRLRVEGCVTFVTEGEENKRGVCVLYDQTYTCAPSRSASLRPLPRVGNRL</sequence>
<organism evidence="1 2">
    <name type="scientific">Vitrella brassicaformis (strain CCMP3155)</name>
    <dbReference type="NCBI Taxonomy" id="1169540"/>
    <lineage>
        <taxon>Eukaryota</taxon>
        <taxon>Sar</taxon>
        <taxon>Alveolata</taxon>
        <taxon>Colpodellida</taxon>
        <taxon>Vitrellaceae</taxon>
        <taxon>Vitrella</taxon>
    </lineage>
</organism>
<dbReference type="InParanoid" id="A0A0G4EAT7"/>
<accession>A0A0G4EAT7</accession>
<evidence type="ECO:0000313" key="2">
    <source>
        <dbReference type="Proteomes" id="UP000041254"/>
    </source>
</evidence>
<reference evidence="1 2" key="1">
    <citation type="submission" date="2014-11" db="EMBL/GenBank/DDBJ databases">
        <authorList>
            <person name="Zhu J."/>
            <person name="Qi W."/>
            <person name="Song R."/>
        </authorList>
    </citation>
    <scope>NUCLEOTIDE SEQUENCE [LARGE SCALE GENOMIC DNA]</scope>
</reference>
<proteinExistence type="predicted"/>
<dbReference type="EMBL" id="CDMY01000075">
    <property type="protein sequence ID" value="CEL92393.1"/>
    <property type="molecule type" value="Genomic_DNA"/>
</dbReference>
<gene>
    <name evidence="1" type="ORF">Vbra_23229</name>
</gene>
<dbReference type="AlphaFoldDB" id="A0A0G4EAT7"/>
<keyword evidence="2" id="KW-1185">Reference proteome</keyword>
<dbReference type="VEuPathDB" id="CryptoDB:Vbra_23229"/>
<evidence type="ECO:0000313" key="1">
    <source>
        <dbReference type="EMBL" id="CEL92393.1"/>
    </source>
</evidence>
<name>A0A0G4EAT7_VITBC</name>
<dbReference type="Proteomes" id="UP000041254">
    <property type="component" value="Unassembled WGS sequence"/>
</dbReference>